<feature type="domain" description="Phenol hydroxylase-like C-terminal dimerisation" evidence="2">
    <location>
        <begin position="8"/>
        <end position="60"/>
    </location>
</feature>
<dbReference type="InterPro" id="IPR036249">
    <property type="entry name" value="Thioredoxin-like_sf"/>
</dbReference>
<keyword evidence="4" id="KW-1185">Reference proteome</keyword>
<name>A0AAW0G7T8_9APHY</name>
<protein>
    <recommendedName>
        <fullName evidence="2">Phenol hydroxylase-like C-terminal dimerisation domain-containing protein</fullName>
    </recommendedName>
</protein>
<evidence type="ECO:0000259" key="2">
    <source>
        <dbReference type="Pfam" id="PF07976"/>
    </source>
</evidence>
<dbReference type="InterPro" id="IPR012941">
    <property type="entry name" value="Phe_hydrox_C_dim_dom"/>
</dbReference>
<evidence type="ECO:0000313" key="3">
    <source>
        <dbReference type="EMBL" id="KAK7685711.1"/>
    </source>
</evidence>
<dbReference type="InterPro" id="IPR038220">
    <property type="entry name" value="PHOX_C_sf"/>
</dbReference>
<sequence length="61" mass="6743">MIPTCSHVASGKGKGYEHFGINPKSGAIVVVRPDGYVGFLTPLDGVKDLEVYFDKFMLRRK</sequence>
<comment type="caution">
    <text evidence="3">The sequence shown here is derived from an EMBL/GenBank/DDBJ whole genome shotgun (WGS) entry which is preliminary data.</text>
</comment>
<accession>A0AAW0G7T8</accession>
<evidence type="ECO:0000313" key="4">
    <source>
        <dbReference type="Proteomes" id="UP001385951"/>
    </source>
</evidence>
<dbReference type="Pfam" id="PF07976">
    <property type="entry name" value="Phe_hydrox_dim"/>
    <property type="match status" value="1"/>
</dbReference>
<dbReference type="Proteomes" id="UP001385951">
    <property type="component" value="Unassembled WGS sequence"/>
</dbReference>
<evidence type="ECO:0000256" key="1">
    <source>
        <dbReference type="ARBA" id="ARBA00023002"/>
    </source>
</evidence>
<organism evidence="3 4">
    <name type="scientific">Cerrena zonata</name>
    <dbReference type="NCBI Taxonomy" id="2478898"/>
    <lineage>
        <taxon>Eukaryota</taxon>
        <taxon>Fungi</taxon>
        <taxon>Dikarya</taxon>
        <taxon>Basidiomycota</taxon>
        <taxon>Agaricomycotina</taxon>
        <taxon>Agaricomycetes</taxon>
        <taxon>Polyporales</taxon>
        <taxon>Cerrenaceae</taxon>
        <taxon>Cerrena</taxon>
    </lineage>
</organism>
<dbReference type="AlphaFoldDB" id="A0AAW0G7T8"/>
<dbReference type="GO" id="GO:0016491">
    <property type="term" value="F:oxidoreductase activity"/>
    <property type="evidence" value="ECO:0007669"/>
    <property type="project" value="UniProtKB-KW"/>
</dbReference>
<keyword evidence="1" id="KW-0560">Oxidoreductase</keyword>
<gene>
    <name evidence="3" type="ORF">QCA50_011055</name>
</gene>
<dbReference type="SUPFAM" id="SSF52833">
    <property type="entry name" value="Thioredoxin-like"/>
    <property type="match status" value="1"/>
</dbReference>
<dbReference type="Gene3D" id="3.40.30.20">
    <property type="match status" value="1"/>
</dbReference>
<proteinExistence type="predicted"/>
<reference evidence="3 4" key="1">
    <citation type="submission" date="2022-09" db="EMBL/GenBank/DDBJ databases">
        <authorList>
            <person name="Palmer J.M."/>
        </authorList>
    </citation>
    <scope>NUCLEOTIDE SEQUENCE [LARGE SCALE GENOMIC DNA]</scope>
    <source>
        <strain evidence="3 4">DSM 7382</strain>
    </source>
</reference>
<dbReference type="EMBL" id="JASBNA010000019">
    <property type="protein sequence ID" value="KAK7685711.1"/>
    <property type="molecule type" value="Genomic_DNA"/>
</dbReference>